<sequence length="55" mass="5852">MKEHTCDCPSCNCKVGSHGIERDGKHYCCQACADHHPKGQACSTSSGCHCGDKAK</sequence>
<dbReference type="EMBL" id="WIVV01000137">
    <property type="protein sequence ID" value="MQU45105.1"/>
    <property type="molecule type" value="Genomic_DNA"/>
</dbReference>
<proteinExistence type="predicted"/>
<organism evidence="1 2">
    <name type="scientific">Pseudomonas helleri</name>
    <dbReference type="NCBI Taxonomy" id="1608996"/>
    <lineage>
        <taxon>Bacteria</taxon>
        <taxon>Pseudomonadati</taxon>
        <taxon>Pseudomonadota</taxon>
        <taxon>Gammaproteobacteria</taxon>
        <taxon>Pseudomonadales</taxon>
        <taxon>Pseudomonadaceae</taxon>
        <taxon>Pseudomonas</taxon>
    </lineage>
</organism>
<dbReference type="RefSeq" id="WP_048368434.1">
    <property type="nucleotide sequence ID" value="NZ_CAKZJC010000260.1"/>
</dbReference>
<evidence type="ECO:0000313" key="1">
    <source>
        <dbReference type="EMBL" id="MQU45105.1"/>
    </source>
</evidence>
<dbReference type="Gene3D" id="2.30.170.10">
    <property type="match status" value="1"/>
</dbReference>
<dbReference type="STRING" id="1608996.TU84_07630"/>
<name>A0A0J6IFY5_9PSED</name>
<dbReference type="Proteomes" id="UP000466863">
    <property type="component" value="Unassembled WGS sequence"/>
</dbReference>
<comment type="caution">
    <text evidence="1">The sequence shown here is derived from an EMBL/GenBank/DDBJ whole genome shotgun (WGS) entry which is preliminary data.</text>
</comment>
<gene>
    <name evidence="1" type="ORF">GHO28_21765</name>
</gene>
<dbReference type="Pfam" id="PF02069">
    <property type="entry name" value="Metallothio_Pro"/>
    <property type="match status" value="1"/>
</dbReference>
<accession>A0A0J6IFY5</accession>
<protein>
    <submittedName>
        <fullName evidence="1">Metallothionein</fullName>
    </submittedName>
</protein>
<dbReference type="InterPro" id="IPR000518">
    <property type="entry name" value="Metalthion_fam14_prok"/>
</dbReference>
<dbReference type="GO" id="GO:0046872">
    <property type="term" value="F:metal ion binding"/>
    <property type="evidence" value="ECO:0007669"/>
    <property type="project" value="InterPro"/>
</dbReference>
<dbReference type="AlphaFoldDB" id="A0A0J6IFY5"/>
<reference evidence="1 2" key="1">
    <citation type="submission" date="2019-10" db="EMBL/GenBank/DDBJ databases">
        <title>Evaluation of single-gene subtyping targets for Pseudomonas.</title>
        <authorList>
            <person name="Reichler S.J."/>
            <person name="Orsi R.H."/>
            <person name="Wiedmann M."/>
            <person name="Martin N.H."/>
            <person name="Murphy S.I."/>
        </authorList>
    </citation>
    <scope>NUCLEOTIDE SEQUENCE [LARGE SCALE GENOMIC DNA]</scope>
    <source>
        <strain evidence="1 2">FSL R10-1876</strain>
    </source>
</reference>
<dbReference type="SUPFAM" id="SSF57868">
    <property type="entry name" value="Metallothionein"/>
    <property type="match status" value="1"/>
</dbReference>
<dbReference type="OrthoDB" id="468089at2"/>
<evidence type="ECO:0000313" key="2">
    <source>
        <dbReference type="Proteomes" id="UP000466863"/>
    </source>
</evidence>
<dbReference type="InterPro" id="IPR017854">
    <property type="entry name" value="Metalthion_dom_sf"/>
</dbReference>